<accession>A0A5B8IE37</accession>
<evidence type="ECO:0000313" key="1">
    <source>
        <dbReference type="EMBL" id="QDY52156.1"/>
    </source>
</evidence>
<organism evidence="1">
    <name type="scientific">Mimiviridae sp. ChoanoV1</name>
    <dbReference type="NCBI Taxonomy" id="2596887"/>
    <lineage>
        <taxon>Viruses</taxon>
        <taxon>Varidnaviria</taxon>
        <taxon>Bamfordvirae</taxon>
        <taxon>Nucleocytoviricota</taxon>
        <taxon>Megaviricetes</taxon>
        <taxon>Imitervirales</taxon>
        <taxon>Schizomimiviridae</taxon>
    </lineage>
</organism>
<name>A0A5B8IE37_9VIRU</name>
<gene>
    <name evidence="1" type="ORF">4_36</name>
</gene>
<reference evidence="1" key="1">
    <citation type="submission" date="2018-11" db="EMBL/GenBank/DDBJ databases">
        <title>A distinct lineage of giant viruses engineers rhodopsin photosystems in predatory marine eukaryotes.</title>
        <authorList>
            <person name="Needham D.M."/>
            <person name="Yoshizawa S."/>
            <person name="Hosaka T."/>
            <person name="Poirier C."/>
            <person name="Choi C.-J."/>
            <person name="Hehenberger E."/>
            <person name="Irwin N.A.T."/>
            <person name="Wilken S."/>
            <person name="Yung C.-M."/>
            <person name="Bachy C."/>
            <person name="Kurihara R."/>
            <person name="Nakajima Y."/>
            <person name="Kojima K."/>
            <person name="Kimura-Someya T."/>
            <person name="Leonard G."/>
            <person name="Malmstrom R.R."/>
            <person name="Mende D."/>
            <person name="Olson D.K."/>
            <person name="Sudo Y."/>
            <person name="Sudek S."/>
            <person name="Richards T.A."/>
            <person name="DeLong E.F."/>
            <person name="Keeling P.J."/>
            <person name="Santoro A.E."/>
            <person name="Shirouzu M."/>
            <person name="Iwasaki W."/>
            <person name="Worden A.Z."/>
        </authorList>
    </citation>
    <scope>NUCLEOTIDE SEQUENCE</scope>
</reference>
<sequence length="224" mass="26322">MKQYIMSLQKSYRLDTSKIKISKNVNSPKIKYDNSEFKIQTPVMTLPYDLNVYDKGNYPKYSIDVSFRDMENNYKIKGFYDNMDYLDNKIYKYAKKNCDDFFEEKKNSKIIKTLQHSIIKWSKDKKTGLINEDFPPTMNLKLPFIRGKPAFTVTNFNEEPVDDMDLKSLFVKGKKIQAVIRCEDIWKFGGKFGCSWNIVKIRVEVTQSIANYSFVDDDDDSDSD</sequence>
<dbReference type="EMBL" id="MK250088">
    <property type="protein sequence ID" value="QDY52156.1"/>
    <property type="molecule type" value="Genomic_DNA"/>
</dbReference>
<proteinExistence type="predicted"/>
<protein>
    <submittedName>
        <fullName evidence="1">Uncharacterized protein</fullName>
    </submittedName>
</protein>